<proteinExistence type="inferred from homology"/>
<dbReference type="SUPFAM" id="SSF141986">
    <property type="entry name" value="LD-carboxypeptidase A C-terminal domain-like"/>
    <property type="match status" value="1"/>
</dbReference>
<organism evidence="5 6">
    <name type="scientific">Streptomyces fildesensis</name>
    <dbReference type="NCBI Taxonomy" id="375757"/>
    <lineage>
        <taxon>Bacteria</taxon>
        <taxon>Bacillati</taxon>
        <taxon>Actinomycetota</taxon>
        <taxon>Actinomycetes</taxon>
        <taxon>Kitasatosporales</taxon>
        <taxon>Streptomycetaceae</taxon>
        <taxon>Streptomyces</taxon>
    </lineage>
</organism>
<reference evidence="5 6" key="1">
    <citation type="submission" date="2024-10" db="EMBL/GenBank/DDBJ databases">
        <title>The Natural Products Discovery Center: Release of the First 8490 Sequenced Strains for Exploring Actinobacteria Biosynthetic Diversity.</title>
        <authorList>
            <person name="Kalkreuter E."/>
            <person name="Kautsar S.A."/>
            <person name="Yang D."/>
            <person name="Bader C.D."/>
            <person name="Teijaro C.N."/>
            <person name="Fluegel L."/>
            <person name="Davis C.M."/>
            <person name="Simpson J.R."/>
            <person name="Lauterbach L."/>
            <person name="Steele A.D."/>
            <person name="Gui C."/>
            <person name="Meng S."/>
            <person name="Li G."/>
            <person name="Viehrig K."/>
            <person name="Ye F."/>
            <person name="Su P."/>
            <person name="Kiefer A.F."/>
            <person name="Nichols A."/>
            <person name="Cepeda A.J."/>
            <person name="Yan W."/>
            <person name="Fan B."/>
            <person name="Jiang Y."/>
            <person name="Adhikari A."/>
            <person name="Zheng C.-J."/>
            <person name="Schuster L."/>
            <person name="Cowan T.M."/>
            <person name="Smanski M.J."/>
            <person name="Chevrette M.G."/>
            <person name="De Carvalho L.P.S."/>
            <person name="Shen B."/>
        </authorList>
    </citation>
    <scope>NUCLEOTIDE SEQUENCE [LARGE SCALE GENOMIC DNA]</scope>
    <source>
        <strain evidence="5 6">NPDC053399</strain>
    </source>
</reference>
<evidence type="ECO:0000259" key="3">
    <source>
        <dbReference type="Pfam" id="PF02016"/>
    </source>
</evidence>
<dbReference type="Proteomes" id="UP001614394">
    <property type="component" value="Unassembled WGS sequence"/>
</dbReference>
<accession>A0ABW8CKF2</accession>
<evidence type="ECO:0000313" key="6">
    <source>
        <dbReference type="Proteomes" id="UP001614394"/>
    </source>
</evidence>
<dbReference type="InterPro" id="IPR040449">
    <property type="entry name" value="Peptidase_S66_N"/>
</dbReference>
<sequence length="349" mass="38458">MTSPRYPAKPRPGDRVAVLSPSSGLPGLLPLPFELGLSRLEKEFGLRVVEYPATRKMGSTARERAADLHAAFADPEIKAVIASIGGDDQLTVLPYLDDELIRANPKPFFGYSDNTCLLHHLYGLGIVGYHGGSVMVELGRPGALHPVTVDSLRAALFTSDEYELTPGGEFNEVNRSWDDPATFDEAPRMTPCEGWTWHRPDRVVDGAGWGGNLEILSWLLMAGRETAPAESHRGEVLFLETSEEMPPAEEVYRILRNMGERGLLRQFPALLMGRAKAWDIGRPAQLDTAGRERYRADQRAAVLRALAEYAPETMAVFDVDLGHTDPQVVIPYGGRIRVDGPARRITVGY</sequence>
<keyword evidence="6" id="KW-1185">Reference proteome</keyword>
<dbReference type="Gene3D" id="3.50.30.60">
    <property type="entry name" value="LD-carboxypeptidase A C-terminal domain-like"/>
    <property type="match status" value="1"/>
</dbReference>
<gene>
    <name evidence="5" type="ORF">ACIGXA_35585</name>
</gene>
<feature type="domain" description="LD-carboxypeptidase C-terminal" evidence="4">
    <location>
        <begin position="206"/>
        <end position="338"/>
    </location>
</feature>
<comment type="caution">
    <text evidence="5">The sequence shown here is derived from an EMBL/GenBank/DDBJ whole genome shotgun (WGS) entry which is preliminary data.</text>
</comment>
<dbReference type="Pfam" id="PF02016">
    <property type="entry name" value="Peptidase_S66"/>
    <property type="match status" value="1"/>
</dbReference>
<dbReference type="CDD" id="cd07062">
    <property type="entry name" value="Peptidase_S66_mccF_like"/>
    <property type="match status" value="1"/>
</dbReference>
<protein>
    <submittedName>
        <fullName evidence="5">S66 peptidase family protein</fullName>
        <ecNumber evidence="5">3.4.-.-</ecNumber>
    </submittedName>
</protein>
<dbReference type="InterPro" id="IPR003507">
    <property type="entry name" value="S66_fam"/>
</dbReference>
<evidence type="ECO:0000313" key="5">
    <source>
        <dbReference type="EMBL" id="MFI9105841.1"/>
    </source>
</evidence>
<dbReference type="EC" id="3.4.-.-" evidence="5"/>
<evidence type="ECO:0000259" key="4">
    <source>
        <dbReference type="Pfam" id="PF17676"/>
    </source>
</evidence>
<dbReference type="EMBL" id="JBITYG010000014">
    <property type="protein sequence ID" value="MFI9105841.1"/>
    <property type="molecule type" value="Genomic_DNA"/>
</dbReference>
<feature type="domain" description="LD-carboxypeptidase N-terminal" evidence="3">
    <location>
        <begin position="16"/>
        <end position="131"/>
    </location>
</feature>
<comment type="similarity">
    <text evidence="1">Belongs to the peptidase S66 family.</text>
</comment>
<dbReference type="InterPro" id="IPR040921">
    <property type="entry name" value="Peptidase_S66C"/>
</dbReference>
<dbReference type="SUPFAM" id="SSF52317">
    <property type="entry name" value="Class I glutamine amidotransferase-like"/>
    <property type="match status" value="1"/>
</dbReference>
<dbReference type="RefSeq" id="WP_399656848.1">
    <property type="nucleotide sequence ID" value="NZ_JBITYG010000014.1"/>
</dbReference>
<dbReference type="InterPro" id="IPR029062">
    <property type="entry name" value="Class_I_gatase-like"/>
</dbReference>
<dbReference type="PANTHER" id="PTHR30237:SF4">
    <property type="entry name" value="LD-CARBOXYPEPTIDASE C-TERMINAL DOMAIN-CONTAINING PROTEIN"/>
    <property type="match status" value="1"/>
</dbReference>
<dbReference type="Gene3D" id="3.40.50.10740">
    <property type="entry name" value="Class I glutamine amidotransferase-like"/>
    <property type="match status" value="1"/>
</dbReference>
<dbReference type="Pfam" id="PF17676">
    <property type="entry name" value="Peptidase_S66C"/>
    <property type="match status" value="1"/>
</dbReference>
<name>A0ABW8CKF2_9ACTN</name>
<keyword evidence="2 5" id="KW-0378">Hydrolase</keyword>
<dbReference type="GO" id="GO:0016787">
    <property type="term" value="F:hydrolase activity"/>
    <property type="evidence" value="ECO:0007669"/>
    <property type="project" value="UniProtKB-KW"/>
</dbReference>
<evidence type="ECO:0000256" key="2">
    <source>
        <dbReference type="ARBA" id="ARBA00022801"/>
    </source>
</evidence>
<evidence type="ECO:0000256" key="1">
    <source>
        <dbReference type="ARBA" id="ARBA00010233"/>
    </source>
</evidence>
<dbReference type="InterPro" id="IPR027478">
    <property type="entry name" value="LdcA_N"/>
</dbReference>
<dbReference type="PANTHER" id="PTHR30237">
    <property type="entry name" value="MURAMOYLTETRAPEPTIDE CARBOXYPEPTIDASE"/>
    <property type="match status" value="1"/>
</dbReference>
<dbReference type="InterPro" id="IPR027461">
    <property type="entry name" value="Carboxypeptidase_A_C_sf"/>
</dbReference>